<dbReference type="SUPFAM" id="SSF46894">
    <property type="entry name" value="C-terminal effector domain of the bipartite response regulators"/>
    <property type="match status" value="1"/>
</dbReference>
<organism evidence="3 4">
    <name type="scientific">Nocardia tenerifensis</name>
    <dbReference type="NCBI Taxonomy" id="228006"/>
    <lineage>
        <taxon>Bacteria</taxon>
        <taxon>Bacillati</taxon>
        <taxon>Actinomycetota</taxon>
        <taxon>Actinomycetes</taxon>
        <taxon>Mycobacteriales</taxon>
        <taxon>Nocardiaceae</taxon>
        <taxon>Nocardia</taxon>
    </lineage>
</organism>
<dbReference type="Proteomes" id="UP000247569">
    <property type="component" value="Unassembled WGS sequence"/>
</dbReference>
<dbReference type="EMBL" id="QJKF01000003">
    <property type="protein sequence ID" value="PXX66641.1"/>
    <property type="molecule type" value="Genomic_DNA"/>
</dbReference>
<reference evidence="3 4" key="1">
    <citation type="submission" date="2018-05" db="EMBL/GenBank/DDBJ databases">
        <title>Genomic Encyclopedia of Type Strains, Phase IV (KMG-IV): sequencing the most valuable type-strain genomes for metagenomic binning, comparative biology and taxonomic classification.</title>
        <authorList>
            <person name="Goeker M."/>
        </authorList>
    </citation>
    <scope>NUCLEOTIDE SEQUENCE [LARGE SCALE GENOMIC DNA]</scope>
    <source>
        <strain evidence="3 4">DSM 44704</strain>
    </source>
</reference>
<comment type="caution">
    <text evidence="3">The sequence shown here is derived from an EMBL/GenBank/DDBJ whole genome shotgun (WGS) entry which is preliminary data.</text>
</comment>
<keyword evidence="4" id="KW-1185">Reference proteome</keyword>
<dbReference type="Gene3D" id="1.10.10.10">
    <property type="entry name" value="Winged helix-like DNA-binding domain superfamily/Winged helix DNA-binding domain"/>
    <property type="match status" value="1"/>
</dbReference>
<feature type="domain" description="HTH luxR-type" evidence="2">
    <location>
        <begin position="182"/>
        <end position="239"/>
    </location>
</feature>
<dbReference type="AlphaFoldDB" id="A0A318K470"/>
<protein>
    <recommendedName>
        <fullName evidence="2">HTH luxR-type domain-containing protein</fullName>
    </recommendedName>
</protein>
<sequence length="244" mass="27122">MGTNVAVAEDLVRGERMHVNRGADESKLWVHAGLRKNFDAIRPRLSGIVPNADAVEFIDYDEINTRVGRADGPVMLPVNTEYQADELRFIRAHHPTVFLVAVTHDLTGHSTYYAMRAGANFVINLAIPCDRATDLGAADLRLRATAHERPTADTSAGPESDATPNRGSVRYLTQRSRPPVAPAELDQADKQLIQMLRTSLTVADIARRSYMSERSMYRRIRKLYNALGVTGRTELIQAVDRLEA</sequence>
<evidence type="ECO:0000259" key="2">
    <source>
        <dbReference type="SMART" id="SM00421"/>
    </source>
</evidence>
<name>A0A318K470_9NOCA</name>
<dbReference type="InterPro" id="IPR000792">
    <property type="entry name" value="Tscrpt_reg_LuxR_C"/>
</dbReference>
<dbReference type="InterPro" id="IPR036388">
    <property type="entry name" value="WH-like_DNA-bd_sf"/>
</dbReference>
<dbReference type="SMART" id="SM00421">
    <property type="entry name" value="HTH_LUXR"/>
    <property type="match status" value="1"/>
</dbReference>
<proteinExistence type="predicted"/>
<evidence type="ECO:0000313" key="3">
    <source>
        <dbReference type="EMBL" id="PXX66641.1"/>
    </source>
</evidence>
<dbReference type="InterPro" id="IPR016032">
    <property type="entry name" value="Sig_transdc_resp-reg_C-effctor"/>
</dbReference>
<gene>
    <name evidence="3" type="ORF">DFR70_103390</name>
</gene>
<evidence type="ECO:0000256" key="1">
    <source>
        <dbReference type="SAM" id="MobiDB-lite"/>
    </source>
</evidence>
<evidence type="ECO:0000313" key="4">
    <source>
        <dbReference type="Proteomes" id="UP000247569"/>
    </source>
</evidence>
<dbReference type="GO" id="GO:0006355">
    <property type="term" value="P:regulation of DNA-templated transcription"/>
    <property type="evidence" value="ECO:0007669"/>
    <property type="project" value="InterPro"/>
</dbReference>
<feature type="region of interest" description="Disordered" evidence="1">
    <location>
        <begin position="147"/>
        <end position="166"/>
    </location>
</feature>
<dbReference type="GO" id="GO:0003677">
    <property type="term" value="F:DNA binding"/>
    <property type="evidence" value="ECO:0007669"/>
    <property type="project" value="InterPro"/>
</dbReference>
<accession>A0A318K470</accession>